<evidence type="ECO:0000256" key="5">
    <source>
        <dbReference type="ARBA" id="ARBA00022763"/>
    </source>
</evidence>
<dbReference type="CDD" id="cd06445">
    <property type="entry name" value="ATase"/>
    <property type="match status" value="1"/>
</dbReference>
<dbReference type="Proteomes" id="UP001447008">
    <property type="component" value="Unassembled WGS sequence"/>
</dbReference>
<comment type="caution">
    <text evidence="11">The sequence shown here is derived from an EMBL/GenBank/DDBJ whole genome shotgun (WGS) entry which is preliminary data.</text>
</comment>
<comment type="miscellaneous">
    <text evidence="8">This enzyme catalyzes only one turnover and therefore is not strictly catalytic. According to one definition, an enzyme is a biocatalyst that acts repeatedly and over many reaction cycles.</text>
</comment>
<keyword evidence="4 8" id="KW-0808">Transferase</keyword>
<comment type="function">
    <text evidence="8">Involved in the cellular defense against the biological effects of O6-methylguanine (O6-MeG) and O4-methylthymine (O4-MeT) in DNA. Repairs the methylated nucleobase in DNA by stoichiometrically transferring the methyl group to a cysteine residue in the enzyme. This is a suicide reaction: the enzyme is irreversibly inactivated.</text>
</comment>
<evidence type="ECO:0000259" key="9">
    <source>
        <dbReference type="Pfam" id="PF01035"/>
    </source>
</evidence>
<dbReference type="EMBL" id="JBCGCU010000004">
    <property type="protein sequence ID" value="MEM0514933.1"/>
    <property type="molecule type" value="Genomic_DNA"/>
</dbReference>
<keyword evidence="3 8" id="KW-0489">Methyltransferase</keyword>
<dbReference type="SUPFAM" id="SSF53155">
    <property type="entry name" value="Methylated DNA-protein cysteine methyltransferase domain"/>
    <property type="match status" value="1"/>
</dbReference>
<keyword evidence="5 8" id="KW-0227">DNA damage</keyword>
<comment type="subcellular location">
    <subcellularLocation>
        <location evidence="8">Cytoplasm</location>
    </subcellularLocation>
</comment>
<keyword evidence="6 8" id="KW-0234">DNA repair</keyword>
<comment type="catalytic activity">
    <reaction evidence="7 8">
        <text>a 6-O-methyl-2'-deoxyguanosine in DNA + L-cysteinyl-[protein] = S-methyl-L-cysteinyl-[protein] + a 2'-deoxyguanosine in DNA</text>
        <dbReference type="Rhea" id="RHEA:24000"/>
        <dbReference type="Rhea" id="RHEA-COMP:10131"/>
        <dbReference type="Rhea" id="RHEA-COMP:10132"/>
        <dbReference type="Rhea" id="RHEA-COMP:11367"/>
        <dbReference type="Rhea" id="RHEA-COMP:11368"/>
        <dbReference type="ChEBI" id="CHEBI:29950"/>
        <dbReference type="ChEBI" id="CHEBI:82612"/>
        <dbReference type="ChEBI" id="CHEBI:85445"/>
        <dbReference type="ChEBI" id="CHEBI:85448"/>
        <dbReference type="EC" id="2.1.1.63"/>
    </reaction>
</comment>
<dbReference type="Gene3D" id="1.10.10.10">
    <property type="entry name" value="Winged helix-like DNA-binding domain superfamily/Winged helix DNA-binding domain"/>
    <property type="match status" value="1"/>
</dbReference>
<dbReference type="SUPFAM" id="SSF46767">
    <property type="entry name" value="Methylated DNA-protein cysteine methyltransferase, C-terminal domain"/>
    <property type="match status" value="1"/>
</dbReference>
<feature type="domain" description="Methylated-DNA-[protein]-cysteine S-methyltransferase DNA binding" evidence="9">
    <location>
        <begin position="71"/>
        <end position="150"/>
    </location>
</feature>
<protein>
    <recommendedName>
        <fullName evidence="8">Methylated-DNA--protein-cysteine methyltransferase</fullName>
        <ecNumber evidence="8">2.1.1.63</ecNumber>
    </recommendedName>
    <alternativeName>
        <fullName evidence="8">6-O-methylguanine-DNA methyltransferase</fullName>
        <shortName evidence="8">MGMT</shortName>
    </alternativeName>
    <alternativeName>
        <fullName evidence="8">O-6-methylguanine-DNA-alkyltransferase</fullName>
    </alternativeName>
</protein>
<feature type="active site" description="Nucleophile; methyl group acceptor" evidence="8">
    <location>
        <position position="122"/>
    </location>
</feature>
<dbReference type="InterPro" id="IPR008332">
    <property type="entry name" value="MethylG_MeTrfase_N"/>
</dbReference>
<dbReference type="InterPro" id="IPR036217">
    <property type="entry name" value="MethylDNA_cys_MeTrfase_DNAb"/>
</dbReference>
<dbReference type="InterPro" id="IPR001497">
    <property type="entry name" value="MethylDNA_cys_MeTrfase_AS"/>
</dbReference>
<name>A0ABU9MVB8_9GAMM</name>
<evidence type="ECO:0000256" key="8">
    <source>
        <dbReference type="HAMAP-Rule" id="MF_00772"/>
    </source>
</evidence>
<evidence type="ECO:0000313" key="12">
    <source>
        <dbReference type="Proteomes" id="UP001447008"/>
    </source>
</evidence>
<evidence type="ECO:0000256" key="4">
    <source>
        <dbReference type="ARBA" id="ARBA00022679"/>
    </source>
</evidence>
<comment type="catalytic activity">
    <reaction evidence="1 8">
        <text>a 4-O-methyl-thymidine in DNA + L-cysteinyl-[protein] = a thymidine in DNA + S-methyl-L-cysteinyl-[protein]</text>
        <dbReference type="Rhea" id="RHEA:53428"/>
        <dbReference type="Rhea" id="RHEA-COMP:10131"/>
        <dbReference type="Rhea" id="RHEA-COMP:10132"/>
        <dbReference type="Rhea" id="RHEA-COMP:13555"/>
        <dbReference type="Rhea" id="RHEA-COMP:13556"/>
        <dbReference type="ChEBI" id="CHEBI:29950"/>
        <dbReference type="ChEBI" id="CHEBI:82612"/>
        <dbReference type="ChEBI" id="CHEBI:137386"/>
        <dbReference type="ChEBI" id="CHEBI:137387"/>
        <dbReference type="EC" id="2.1.1.63"/>
    </reaction>
</comment>
<evidence type="ECO:0000256" key="7">
    <source>
        <dbReference type="ARBA" id="ARBA00049348"/>
    </source>
</evidence>
<organism evidence="11 12">
    <name type="scientific">Pseudoalteromonas qingdaonensis</name>
    <dbReference type="NCBI Taxonomy" id="3131913"/>
    <lineage>
        <taxon>Bacteria</taxon>
        <taxon>Pseudomonadati</taxon>
        <taxon>Pseudomonadota</taxon>
        <taxon>Gammaproteobacteria</taxon>
        <taxon>Alteromonadales</taxon>
        <taxon>Pseudoalteromonadaceae</taxon>
        <taxon>Pseudoalteromonas</taxon>
    </lineage>
</organism>
<accession>A0ABU9MVB8</accession>
<reference evidence="11 12" key="1">
    <citation type="submission" date="2024-03" db="EMBL/GenBank/DDBJ databases">
        <title>Pseudoalteromonas qingdaonensis sp. nov., isolated from the intestines of marine benthic organisms.</title>
        <authorList>
            <person name="Lin X."/>
            <person name="Fang S."/>
            <person name="Hu X."/>
        </authorList>
    </citation>
    <scope>NUCLEOTIDE SEQUENCE [LARGE SCALE GENOMIC DNA]</scope>
    <source>
        <strain evidence="11 12">YIC-827</strain>
    </source>
</reference>
<keyword evidence="2 8" id="KW-0963">Cytoplasm</keyword>
<evidence type="ECO:0000256" key="1">
    <source>
        <dbReference type="ARBA" id="ARBA00001286"/>
    </source>
</evidence>
<dbReference type="InterPro" id="IPR014048">
    <property type="entry name" value="MethylDNA_cys_MeTrfase_DNA-bd"/>
</dbReference>
<dbReference type="GO" id="GO:0032259">
    <property type="term" value="P:methylation"/>
    <property type="evidence" value="ECO:0007669"/>
    <property type="project" value="UniProtKB-KW"/>
</dbReference>
<evidence type="ECO:0000259" key="10">
    <source>
        <dbReference type="Pfam" id="PF02870"/>
    </source>
</evidence>
<dbReference type="Gene3D" id="3.30.160.70">
    <property type="entry name" value="Methylated DNA-protein cysteine methyltransferase domain"/>
    <property type="match status" value="1"/>
</dbReference>
<dbReference type="Pfam" id="PF01035">
    <property type="entry name" value="DNA_binding_1"/>
    <property type="match status" value="1"/>
</dbReference>
<dbReference type="InterPro" id="IPR036631">
    <property type="entry name" value="MGMT_N_sf"/>
</dbReference>
<feature type="domain" description="Methylguanine DNA methyltransferase ribonuclease-like" evidence="10">
    <location>
        <begin position="3"/>
        <end position="67"/>
    </location>
</feature>
<evidence type="ECO:0000256" key="2">
    <source>
        <dbReference type="ARBA" id="ARBA00022490"/>
    </source>
</evidence>
<dbReference type="RefSeq" id="WP_342677149.1">
    <property type="nucleotide sequence ID" value="NZ_JBCGCU010000004.1"/>
</dbReference>
<proteinExistence type="inferred from homology"/>
<keyword evidence="12" id="KW-1185">Reference proteome</keyword>
<dbReference type="PANTHER" id="PTHR10815:SF5">
    <property type="entry name" value="METHYLATED-DNA--PROTEIN-CYSTEINE METHYLTRANSFERASE"/>
    <property type="match status" value="1"/>
</dbReference>
<dbReference type="Pfam" id="PF02870">
    <property type="entry name" value="Methyltransf_1N"/>
    <property type="match status" value="1"/>
</dbReference>
<dbReference type="InterPro" id="IPR023546">
    <property type="entry name" value="MGMT"/>
</dbReference>
<evidence type="ECO:0000256" key="3">
    <source>
        <dbReference type="ARBA" id="ARBA00022603"/>
    </source>
</evidence>
<dbReference type="EC" id="2.1.1.63" evidence="8"/>
<evidence type="ECO:0000256" key="6">
    <source>
        <dbReference type="ARBA" id="ARBA00023204"/>
    </source>
</evidence>
<dbReference type="PANTHER" id="PTHR10815">
    <property type="entry name" value="METHYLATED-DNA--PROTEIN-CYSTEINE METHYLTRANSFERASE"/>
    <property type="match status" value="1"/>
</dbReference>
<dbReference type="PROSITE" id="PS00374">
    <property type="entry name" value="MGMT"/>
    <property type="match status" value="1"/>
</dbReference>
<gene>
    <name evidence="11" type="ORF">WCN91_05755</name>
</gene>
<evidence type="ECO:0000313" key="11">
    <source>
        <dbReference type="EMBL" id="MEM0514933.1"/>
    </source>
</evidence>
<dbReference type="InterPro" id="IPR036388">
    <property type="entry name" value="WH-like_DNA-bd_sf"/>
</dbReference>
<dbReference type="GO" id="GO:0003908">
    <property type="term" value="F:methylated-DNA-[protein]-cysteine S-methyltransferase activity"/>
    <property type="evidence" value="ECO:0007669"/>
    <property type="project" value="UniProtKB-EC"/>
</dbReference>
<dbReference type="NCBIfam" id="TIGR00589">
    <property type="entry name" value="ogt"/>
    <property type="match status" value="1"/>
</dbReference>
<sequence length="156" mass="16980">MTLYQECIDTPLGELVIQASDTGLCYVGFDIERKADASANAITAQAKSQLAEYFQGVRSQFDLPLDTKGTEFQRQIWQALGSIAYGENVSYSDIARLVDNPKAVRAVGAANGRNPISIIVPCHRVIGANGTLTGYAGGLERKRWLLAFEQGHTRVC</sequence>
<comment type="similarity">
    <text evidence="8">Belongs to the MGMT family.</text>
</comment>
<dbReference type="HAMAP" id="MF_00772">
    <property type="entry name" value="OGT"/>
    <property type="match status" value="1"/>
</dbReference>